<sequence length="334" mass="35400">MAEQRDHGKPEETPSPGSGGSSAQPPASPPALPQSGGAEVAPRPPAQPSANPPQPAAPNLPQPSGSAEPQLDPEQLRQFQEFQRFQEYLRFTQSQQGAEPAPAPDAGLVPAGNRQPQPLAGGQPPAPPNQPGALTNYEEPPKNRRPVPRWVKRLGGKILGWVIALVILGILVNWGYHQIFPSDDGKTSAQIAAEGGGTYHTNHIFSTNPNEAVRFVYHNIAQGRVADACGRFREDIQDKFAKDTTGQPDCKVAVEKLHAQVKNVNDYAESLPSYVSGPTPPPVVKIDSCSFSVSGGPALGVFEVTKVDKGQWLITGHSSGPEKCPPPTATSTPG</sequence>
<evidence type="ECO:0000313" key="3">
    <source>
        <dbReference type="EMBL" id="MBB1153123.1"/>
    </source>
</evidence>
<organism evidence="3 4">
    <name type="scientific">Amycolatopsis dendrobii</name>
    <dbReference type="NCBI Taxonomy" id="2760662"/>
    <lineage>
        <taxon>Bacteria</taxon>
        <taxon>Bacillati</taxon>
        <taxon>Actinomycetota</taxon>
        <taxon>Actinomycetes</taxon>
        <taxon>Pseudonocardiales</taxon>
        <taxon>Pseudonocardiaceae</taxon>
        <taxon>Amycolatopsis</taxon>
    </lineage>
</organism>
<protein>
    <submittedName>
        <fullName evidence="3">Uncharacterized protein</fullName>
    </submittedName>
</protein>
<feature type="region of interest" description="Disordered" evidence="1">
    <location>
        <begin position="1"/>
        <end position="80"/>
    </location>
</feature>
<reference evidence="3 4" key="1">
    <citation type="submission" date="2020-08" db="EMBL/GenBank/DDBJ databases">
        <title>Amycolatopsis sp. nov. DR6-1 isolated from Dendrobium heterocarpum.</title>
        <authorList>
            <person name="Tedsree N."/>
            <person name="Kuncharoen N."/>
            <person name="Likhitwitayawuid K."/>
            <person name="Tanasupawat S."/>
        </authorList>
    </citation>
    <scope>NUCLEOTIDE SEQUENCE [LARGE SCALE GENOMIC DNA]</scope>
    <source>
        <strain evidence="3 4">DR6-1</strain>
    </source>
</reference>
<evidence type="ECO:0000313" key="4">
    <source>
        <dbReference type="Proteomes" id="UP000526734"/>
    </source>
</evidence>
<keyword evidence="4" id="KW-1185">Reference proteome</keyword>
<name>A0A7W3VTX3_9PSEU</name>
<evidence type="ECO:0000256" key="2">
    <source>
        <dbReference type="SAM" id="Phobius"/>
    </source>
</evidence>
<dbReference type="EMBL" id="JACGZW010000003">
    <property type="protein sequence ID" value="MBB1153123.1"/>
    <property type="molecule type" value="Genomic_DNA"/>
</dbReference>
<evidence type="ECO:0000256" key="1">
    <source>
        <dbReference type="SAM" id="MobiDB-lite"/>
    </source>
</evidence>
<dbReference type="RefSeq" id="WP_182890305.1">
    <property type="nucleotide sequence ID" value="NZ_JACGZW010000003.1"/>
</dbReference>
<keyword evidence="2" id="KW-1133">Transmembrane helix</keyword>
<accession>A0A7W3VTX3</accession>
<keyword evidence="2" id="KW-0472">Membrane</keyword>
<gene>
    <name evidence="3" type="ORF">H4281_08270</name>
</gene>
<dbReference type="Proteomes" id="UP000526734">
    <property type="component" value="Unassembled WGS sequence"/>
</dbReference>
<feature type="compositionally biased region" description="Basic and acidic residues" evidence="1">
    <location>
        <begin position="1"/>
        <end position="12"/>
    </location>
</feature>
<keyword evidence="2" id="KW-0812">Transmembrane</keyword>
<feature type="transmembrane region" description="Helical" evidence="2">
    <location>
        <begin position="158"/>
        <end position="176"/>
    </location>
</feature>
<dbReference type="AlphaFoldDB" id="A0A7W3VTX3"/>
<feature type="region of interest" description="Disordered" evidence="1">
    <location>
        <begin position="93"/>
        <end position="148"/>
    </location>
</feature>
<proteinExistence type="predicted"/>
<feature type="compositionally biased region" description="Pro residues" evidence="1">
    <location>
        <begin position="42"/>
        <end position="61"/>
    </location>
</feature>
<comment type="caution">
    <text evidence="3">The sequence shown here is derived from an EMBL/GenBank/DDBJ whole genome shotgun (WGS) entry which is preliminary data.</text>
</comment>